<evidence type="ECO:0000313" key="1">
    <source>
        <dbReference type="EMBL" id="KAF4133231.1"/>
    </source>
</evidence>
<dbReference type="AlphaFoldDB" id="A0A8S9TWX1"/>
<dbReference type="Proteomes" id="UP000704712">
    <property type="component" value="Unassembled WGS sequence"/>
</dbReference>
<comment type="caution">
    <text evidence="1">The sequence shown here is derived from an EMBL/GenBank/DDBJ whole genome shotgun (WGS) entry which is preliminary data.</text>
</comment>
<accession>A0A8S9TWX1</accession>
<organism evidence="1 2">
    <name type="scientific">Phytophthora infestans</name>
    <name type="common">Potato late blight agent</name>
    <name type="synonym">Botrytis infestans</name>
    <dbReference type="NCBI Taxonomy" id="4787"/>
    <lineage>
        <taxon>Eukaryota</taxon>
        <taxon>Sar</taxon>
        <taxon>Stramenopiles</taxon>
        <taxon>Oomycota</taxon>
        <taxon>Peronosporomycetes</taxon>
        <taxon>Peronosporales</taxon>
        <taxon>Peronosporaceae</taxon>
        <taxon>Phytophthora</taxon>
    </lineage>
</organism>
<proteinExistence type="predicted"/>
<name>A0A8S9TWX1_PHYIN</name>
<sequence length="273" mass="30904">MASNPRLEFPPDSYLVLPLNLTQATISCVLRQARRSDYISDFREVGGEEDEANHMKKLHRKIEEVVTLVDANFRAQVYSFLYPRPGGPEQGPHADFTSSDVEAVKMRFSRSIPASVVVALESGTQLRVYAGCYTVAREKRSRLVDIPINYCIVFRGDVFHAGVSYSQHNYRVHCYLQFEGVSWVPYIVMSALTSSFTCQYCGYADASSNRMRNHRYFRLPNPVGQQHRVIRQQLQNAKGTYSCDLCQKSFAVKSIDSSVFICGCVWSSPCIPP</sequence>
<protein>
    <submittedName>
        <fullName evidence="1">Uncharacterized protein</fullName>
    </submittedName>
</protein>
<dbReference type="EMBL" id="JAACNO010002426">
    <property type="protein sequence ID" value="KAF4133231.1"/>
    <property type="molecule type" value="Genomic_DNA"/>
</dbReference>
<gene>
    <name evidence="1" type="ORF">GN958_ATG17577</name>
</gene>
<evidence type="ECO:0000313" key="2">
    <source>
        <dbReference type="Proteomes" id="UP000704712"/>
    </source>
</evidence>
<dbReference type="PROSITE" id="PS51257">
    <property type="entry name" value="PROKAR_LIPOPROTEIN"/>
    <property type="match status" value="1"/>
</dbReference>
<reference evidence="1" key="1">
    <citation type="submission" date="2020-03" db="EMBL/GenBank/DDBJ databases">
        <title>Hybrid Assembly of Korean Phytophthora infestans isolates.</title>
        <authorList>
            <person name="Prokchorchik M."/>
            <person name="Lee Y."/>
            <person name="Seo J."/>
            <person name="Cho J.-H."/>
            <person name="Park Y.-E."/>
            <person name="Jang D.-C."/>
            <person name="Im J.-S."/>
            <person name="Choi J.-G."/>
            <person name="Park H.-J."/>
            <person name="Lee G.-B."/>
            <person name="Lee Y.-G."/>
            <person name="Hong S.-Y."/>
            <person name="Cho K."/>
            <person name="Sohn K.H."/>
        </authorList>
    </citation>
    <scope>NUCLEOTIDE SEQUENCE</scope>
    <source>
        <strain evidence="1">KR_2_A2</strain>
    </source>
</reference>